<evidence type="ECO:0008006" key="3">
    <source>
        <dbReference type="Google" id="ProtNLM"/>
    </source>
</evidence>
<dbReference type="Gene3D" id="3.40.630.10">
    <property type="entry name" value="Zn peptidases"/>
    <property type="match status" value="1"/>
</dbReference>
<sequence>MTQPEYKLLLDVLAIETYSRDEDQLIEFLLAFFAKHGIRAWRDDIGNVYAEKGEVGTYQKYPLVVAHTDTVHRIHGNEIIPKKLLLPNYAGELKPALKGFDANDKPVGLGADDKVGIGICLMLFLRQPVLKGFFPVQEEIGARGAGKVDVSFLQNVGYAIEFDSPANTSSITLGGFLMYNPEDESGLGRIWTDLLLEFSEKRDTEFSLEQHSYTDIVKLRPHFSCINVPVGYYLYHTTSEYVVEEELFMALDLGEELIKRAGYRFYNDAPHPSASRLITQFALHTMEITGDL</sequence>
<protein>
    <recommendedName>
        <fullName evidence="3">M20/M25/M40 family metallo-hydrolase</fullName>
    </recommendedName>
</protein>
<dbReference type="EMBL" id="JBBKXX010000003">
    <property type="protein sequence ID" value="MFD3409053.1"/>
    <property type="molecule type" value="Genomic_DNA"/>
</dbReference>
<comment type="caution">
    <text evidence="1">The sequence shown here is derived from an EMBL/GenBank/DDBJ whole genome shotgun (WGS) entry which is preliminary data.</text>
</comment>
<reference evidence="1 2" key="1">
    <citation type="submission" date="2024-03" db="EMBL/GenBank/DDBJ databases">
        <title>Aquirufa genome sequencing.</title>
        <authorList>
            <person name="Pitt A."/>
            <person name="Hahn M.W."/>
        </authorList>
    </citation>
    <scope>NUCLEOTIDE SEQUENCE [LARGE SCALE GENOMIC DNA]</scope>
    <source>
        <strain evidence="1 2">HETE-83D</strain>
    </source>
</reference>
<name>A0ABW6DKM4_9BACT</name>
<accession>A0ABW6DKM4</accession>
<organism evidence="1 2">
    <name type="scientific">Aquirufa esocilacus</name>
    <dbReference type="NCBI Taxonomy" id="3096513"/>
    <lineage>
        <taxon>Bacteria</taxon>
        <taxon>Pseudomonadati</taxon>
        <taxon>Bacteroidota</taxon>
        <taxon>Cytophagia</taxon>
        <taxon>Cytophagales</taxon>
        <taxon>Flectobacillaceae</taxon>
        <taxon>Aquirufa</taxon>
    </lineage>
</organism>
<dbReference type="SUPFAM" id="SSF53187">
    <property type="entry name" value="Zn-dependent exopeptidases"/>
    <property type="match status" value="1"/>
</dbReference>
<dbReference type="Proteomes" id="UP001598019">
    <property type="component" value="Unassembled WGS sequence"/>
</dbReference>
<evidence type="ECO:0000313" key="1">
    <source>
        <dbReference type="EMBL" id="MFD3409053.1"/>
    </source>
</evidence>
<gene>
    <name evidence="1" type="ORF">SKC37_10320</name>
</gene>
<dbReference type="RefSeq" id="WP_377981398.1">
    <property type="nucleotide sequence ID" value="NZ_JBBKXX010000003.1"/>
</dbReference>
<evidence type="ECO:0000313" key="2">
    <source>
        <dbReference type="Proteomes" id="UP001598019"/>
    </source>
</evidence>
<proteinExistence type="predicted"/>
<keyword evidence="2" id="KW-1185">Reference proteome</keyword>